<dbReference type="EC" id="3.6.4.13" evidence="5"/>
<dbReference type="OrthoDB" id="193716at2759"/>
<keyword evidence="4 5" id="KW-0694">RNA-binding</keyword>
<evidence type="ECO:0000256" key="7">
    <source>
        <dbReference type="SAM" id="SignalP"/>
    </source>
</evidence>
<evidence type="ECO:0000256" key="6">
    <source>
        <dbReference type="SAM" id="MobiDB-lite"/>
    </source>
</evidence>
<keyword evidence="5" id="KW-0347">Helicase</keyword>
<dbReference type="GO" id="GO:0003724">
    <property type="term" value="F:RNA helicase activity"/>
    <property type="evidence" value="ECO:0007669"/>
    <property type="project" value="UniProtKB-EC"/>
</dbReference>
<feature type="region of interest" description="Disordered" evidence="6">
    <location>
        <begin position="637"/>
        <end position="746"/>
    </location>
</feature>
<comment type="function">
    <text evidence="5">RNA helicase.</text>
</comment>
<dbReference type="InterPro" id="IPR027417">
    <property type="entry name" value="P-loop_NTPase"/>
</dbReference>
<name>A0A4Q9MTY9_9APHY</name>
<dbReference type="PROSITE" id="PS51194">
    <property type="entry name" value="HELICASE_CTER"/>
    <property type="match status" value="1"/>
</dbReference>
<dbReference type="GO" id="GO:0005524">
    <property type="term" value="F:ATP binding"/>
    <property type="evidence" value="ECO:0007669"/>
    <property type="project" value="UniProtKB-UniRule"/>
</dbReference>
<keyword evidence="3 5" id="KW-0067">ATP-binding</keyword>
<dbReference type="GO" id="GO:0003723">
    <property type="term" value="F:RNA binding"/>
    <property type="evidence" value="ECO:0007669"/>
    <property type="project" value="UniProtKB-UniRule"/>
</dbReference>
<evidence type="ECO:0000256" key="5">
    <source>
        <dbReference type="RuleBase" id="RU365068"/>
    </source>
</evidence>
<dbReference type="SUPFAM" id="SSF52540">
    <property type="entry name" value="P-loop containing nucleoside triphosphate hydrolases"/>
    <property type="match status" value="1"/>
</dbReference>
<evidence type="ECO:0000313" key="10">
    <source>
        <dbReference type="EMBL" id="TBU31384.1"/>
    </source>
</evidence>
<proteinExistence type="inferred from homology"/>
<dbReference type="Pfam" id="PF00270">
    <property type="entry name" value="DEAD"/>
    <property type="match status" value="1"/>
</dbReference>
<dbReference type="GO" id="GO:0016787">
    <property type="term" value="F:hydrolase activity"/>
    <property type="evidence" value="ECO:0007669"/>
    <property type="project" value="UniProtKB-KW"/>
</dbReference>
<evidence type="ECO:0000256" key="3">
    <source>
        <dbReference type="ARBA" id="ARBA00022840"/>
    </source>
</evidence>
<dbReference type="InterPro" id="IPR001650">
    <property type="entry name" value="Helicase_C-like"/>
</dbReference>
<evidence type="ECO:0000259" key="8">
    <source>
        <dbReference type="PROSITE" id="PS51192"/>
    </source>
</evidence>
<dbReference type="PROSITE" id="PS51192">
    <property type="entry name" value="HELICASE_ATP_BIND_1"/>
    <property type="match status" value="1"/>
</dbReference>
<dbReference type="Pfam" id="PF00271">
    <property type="entry name" value="Helicase_C"/>
    <property type="match status" value="1"/>
</dbReference>
<evidence type="ECO:0000256" key="4">
    <source>
        <dbReference type="ARBA" id="ARBA00022884"/>
    </source>
</evidence>
<evidence type="ECO:0000256" key="2">
    <source>
        <dbReference type="ARBA" id="ARBA00022801"/>
    </source>
</evidence>
<protein>
    <recommendedName>
        <fullName evidence="5">ATP-dependent RNA helicase</fullName>
        <ecNumber evidence="5">3.6.4.13</ecNumber>
    </recommendedName>
</protein>
<comment type="similarity">
    <text evidence="5">Belongs to the DEAD box helicase family.</text>
</comment>
<sequence length="746" mass="82816">MAASLWSKSLGIGLFAAAGSCRSSVSTLGLHALRAGRLSAIRYSSHIKPPIRNALPSQEHPHEVSEPTGIAAETRPTPNADQPKFIALKDAIHSKTLQALTGDPFNLVHMSSVQAAVLPLLPDLVRPYNPDETDAPPRDLMVKARTGTGKTLAFLVPAVEARLNALEAHAKQAEQAYMKKSTTVNNRIVDEYARRHVGALIISPTRELATQIANEAIKLTKHMKGFEVKLFTGGLSKDKQRRGWEGRRDLVVATPGRLRDFIETERGFADALRTTEMFILDEADTLLEMGFIPEITAIAEHLKPSPERQTFMFSATMSDAIRKVARNSLSEKHRFINCVPDDAPPTHHAIPQYYTVVPKAEEQLPHVLRLIAEDQLANPGKSKVLVFLPTTRLVQLYSTIMTQIGPSVLPAGPQTRFAEMHAKKTMDRRVKTSDWFRVDNSGSTVMLTSDVSARGVDYPGVTRVIQVSIPSSGDIYVHRVGRTGRGSNMSGRADIVLLPHEAGFLETELAGVPMKEITTKELSARVDELVKKYEEDPSAVFPDAARTTSRNRFPARTSRQGFPNGVSDRLAAIEESVHGLQADINTEDVTDAMMTMLAFYSSNSDYCRTNKSPTLAGVQAWADALTGSHVALRIPREWRERGPVRQHSRGGASSRKPFGLKERRDPGEFKRTDSRSYDWKNDISGGRRERRGSRDDRGPRENNRWRDDRGSRQDRGSRGDSWSAEDRESRGNRQPHWIGRGRVASE</sequence>
<dbReference type="InterPro" id="IPR011545">
    <property type="entry name" value="DEAD/DEAH_box_helicase_dom"/>
</dbReference>
<dbReference type="SMART" id="SM00487">
    <property type="entry name" value="DEXDc"/>
    <property type="match status" value="1"/>
</dbReference>
<feature type="region of interest" description="Disordered" evidence="6">
    <location>
        <begin position="52"/>
        <end position="78"/>
    </location>
</feature>
<dbReference type="EMBL" id="ML143399">
    <property type="protein sequence ID" value="TBU31384.1"/>
    <property type="molecule type" value="Genomic_DNA"/>
</dbReference>
<dbReference type="InterPro" id="IPR014001">
    <property type="entry name" value="Helicase_ATP-bd"/>
</dbReference>
<evidence type="ECO:0000256" key="1">
    <source>
        <dbReference type="ARBA" id="ARBA00022741"/>
    </source>
</evidence>
<feature type="signal peptide" evidence="7">
    <location>
        <begin position="1"/>
        <end position="21"/>
    </location>
</feature>
<dbReference type="PANTHER" id="PTHR24031">
    <property type="entry name" value="RNA HELICASE"/>
    <property type="match status" value="1"/>
</dbReference>
<comment type="catalytic activity">
    <reaction evidence="5">
        <text>ATP + H2O = ADP + phosphate + H(+)</text>
        <dbReference type="Rhea" id="RHEA:13065"/>
        <dbReference type="ChEBI" id="CHEBI:15377"/>
        <dbReference type="ChEBI" id="CHEBI:15378"/>
        <dbReference type="ChEBI" id="CHEBI:30616"/>
        <dbReference type="ChEBI" id="CHEBI:43474"/>
        <dbReference type="ChEBI" id="CHEBI:456216"/>
        <dbReference type="EC" id="3.6.4.13"/>
    </reaction>
</comment>
<keyword evidence="7" id="KW-0732">Signal</keyword>
<feature type="domain" description="Helicase ATP-binding" evidence="8">
    <location>
        <begin position="131"/>
        <end position="335"/>
    </location>
</feature>
<dbReference type="Gene3D" id="3.40.50.300">
    <property type="entry name" value="P-loop containing nucleotide triphosphate hydrolases"/>
    <property type="match status" value="2"/>
</dbReference>
<accession>A0A4Q9MTY9</accession>
<feature type="domain" description="Helicase C-terminal" evidence="9">
    <location>
        <begin position="363"/>
        <end position="538"/>
    </location>
</feature>
<keyword evidence="2 5" id="KW-0378">Hydrolase</keyword>
<reference evidence="10" key="1">
    <citation type="submission" date="2019-01" db="EMBL/GenBank/DDBJ databases">
        <title>Draft genome sequences of three monokaryotic isolates of the white-rot basidiomycete fungus Dichomitus squalens.</title>
        <authorList>
            <consortium name="DOE Joint Genome Institute"/>
            <person name="Lopez S.C."/>
            <person name="Andreopoulos B."/>
            <person name="Pangilinan J."/>
            <person name="Lipzen A."/>
            <person name="Riley R."/>
            <person name="Ahrendt S."/>
            <person name="Ng V."/>
            <person name="Barry K."/>
            <person name="Daum C."/>
            <person name="Grigoriev I.V."/>
            <person name="Hilden K.S."/>
            <person name="Makela M.R."/>
            <person name="de Vries R.P."/>
        </authorList>
    </citation>
    <scope>NUCLEOTIDE SEQUENCE [LARGE SCALE GENOMIC DNA]</scope>
    <source>
        <strain evidence="10">OM18370.1</strain>
    </source>
</reference>
<dbReference type="AlphaFoldDB" id="A0A4Q9MTY9"/>
<dbReference type="SMART" id="SM00490">
    <property type="entry name" value="HELICc"/>
    <property type="match status" value="1"/>
</dbReference>
<feature type="compositionally biased region" description="Basic and acidic residues" evidence="6">
    <location>
        <begin position="659"/>
        <end position="731"/>
    </location>
</feature>
<dbReference type="CDD" id="cd18787">
    <property type="entry name" value="SF2_C_DEAD"/>
    <property type="match status" value="1"/>
</dbReference>
<dbReference type="Proteomes" id="UP000292957">
    <property type="component" value="Unassembled WGS sequence"/>
</dbReference>
<feature type="chain" id="PRO_5020972515" description="ATP-dependent RNA helicase" evidence="7">
    <location>
        <begin position="22"/>
        <end position="746"/>
    </location>
</feature>
<organism evidence="10">
    <name type="scientific">Dichomitus squalens</name>
    <dbReference type="NCBI Taxonomy" id="114155"/>
    <lineage>
        <taxon>Eukaryota</taxon>
        <taxon>Fungi</taxon>
        <taxon>Dikarya</taxon>
        <taxon>Basidiomycota</taxon>
        <taxon>Agaricomycotina</taxon>
        <taxon>Agaricomycetes</taxon>
        <taxon>Polyporales</taxon>
        <taxon>Polyporaceae</taxon>
        <taxon>Dichomitus</taxon>
    </lineage>
</organism>
<evidence type="ECO:0000259" key="9">
    <source>
        <dbReference type="PROSITE" id="PS51194"/>
    </source>
</evidence>
<keyword evidence="1 5" id="KW-0547">Nucleotide-binding</keyword>
<comment type="domain">
    <text evidence="5">The Q motif is unique to and characteristic of the DEAD box family of RNA helicases and controls ATP binding and hydrolysis.</text>
</comment>
<gene>
    <name evidence="10" type="ORF">BD311DRAFT_688915</name>
</gene>